<dbReference type="InterPro" id="IPR002156">
    <property type="entry name" value="RNaseH_domain"/>
</dbReference>
<feature type="region of interest" description="Disordered" evidence="1">
    <location>
        <begin position="1"/>
        <end position="25"/>
    </location>
</feature>
<dbReference type="InterPro" id="IPR012337">
    <property type="entry name" value="RNaseH-like_sf"/>
</dbReference>
<dbReference type="InterPro" id="IPR044730">
    <property type="entry name" value="RNase_H-like_dom_plant"/>
</dbReference>
<protein>
    <submittedName>
        <fullName evidence="3">Nucleic acid binding protein, putative</fullName>
    </submittedName>
</protein>
<dbReference type="Proteomes" id="UP000008311">
    <property type="component" value="Unassembled WGS sequence"/>
</dbReference>
<gene>
    <name evidence="3" type="ORF">RCOM_1619780</name>
</gene>
<name>B9REA7_RICCO</name>
<dbReference type="GO" id="GO:0004523">
    <property type="term" value="F:RNA-DNA hybrid ribonuclease activity"/>
    <property type="evidence" value="ECO:0007669"/>
    <property type="project" value="InterPro"/>
</dbReference>
<dbReference type="PROSITE" id="PS50879">
    <property type="entry name" value="RNASE_H_1"/>
    <property type="match status" value="1"/>
</dbReference>
<feature type="region of interest" description="Disordered" evidence="1">
    <location>
        <begin position="61"/>
        <end position="82"/>
    </location>
</feature>
<dbReference type="InParanoid" id="B9REA7"/>
<dbReference type="PANTHER" id="PTHR47723">
    <property type="entry name" value="OS05G0353850 PROTEIN"/>
    <property type="match status" value="1"/>
</dbReference>
<organism evidence="3 4">
    <name type="scientific">Ricinus communis</name>
    <name type="common">Castor bean</name>
    <dbReference type="NCBI Taxonomy" id="3988"/>
    <lineage>
        <taxon>Eukaryota</taxon>
        <taxon>Viridiplantae</taxon>
        <taxon>Streptophyta</taxon>
        <taxon>Embryophyta</taxon>
        <taxon>Tracheophyta</taxon>
        <taxon>Spermatophyta</taxon>
        <taxon>Magnoliopsida</taxon>
        <taxon>eudicotyledons</taxon>
        <taxon>Gunneridae</taxon>
        <taxon>Pentapetalae</taxon>
        <taxon>rosids</taxon>
        <taxon>fabids</taxon>
        <taxon>Malpighiales</taxon>
        <taxon>Euphorbiaceae</taxon>
        <taxon>Acalyphoideae</taxon>
        <taxon>Acalypheae</taxon>
        <taxon>Ricinus</taxon>
    </lineage>
</organism>
<dbReference type="InterPro" id="IPR053151">
    <property type="entry name" value="RNase_H-like"/>
</dbReference>
<accession>B9REA7</accession>
<keyword evidence="4" id="KW-1185">Reference proteome</keyword>
<dbReference type="GO" id="GO:0003676">
    <property type="term" value="F:nucleic acid binding"/>
    <property type="evidence" value="ECO:0007669"/>
    <property type="project" value="InterPro"/>
</dbReference>
<dbReference type="SUPFAM" id="SSF53098">
    <property type="entry name" value="Ribonuclease H-like"/>
    <property type="match status" value="1"/>
</dbReference>
<dbReference type="eggNOG" id="KOG1075">
    <property type="taxonomic scope" value="Eukaryota"/>
</dbReference>
<dbReference type="PANTHER" id="PTHR47723:SF19">
    <property type="entry name" value="POLYNUCLEOTIDYL TRANSFERASE, RIBONUCLEASE H-LIKE SUPERFAMILY PROTEIN"/>
    <property type="match status" value="1"/>
</dbReference>
<evidence type="ECO:0000256" key="1">
    <source>
        <dbReference type="SAM" id="MobiDB-lite"/>
    </source>
</evidence>
<dbReference type="InterPro" id="IPR036397">
    <property type="entry name" value="RNaseH_sf"/>
</dbReference>
<evidence type="ECO:0000313" key="4">
    <source>
        <dbReference type="Proteomes" id="UP000008311"/>
    </source>
</evidence>
<dbReference type="AlphaFoldDB" id="B9REA7"/>
<dbReference type="Gene3D" id="3.30.420.10">
    <property type="entry name" value="Ribonuclease H-like superfamily/Ribonuclease H"/>
    <property type="match status" value="1"/>
</dbReference>
<dbReference type="Pfam" id="PF13456">
    <property type="entry name" value="RVT_3"/>
    <property type="match status" value="1"/>
</dbReference>
<evidence type="ECO:0000259" key="2">
    <source>
        <dbReference type="PROSITE" id="PS50879"/>
    </source>
</evidence>
<dbReference type="EMBL" id="EQ973775">
    <property type="protein sequence ID" value="EEF50715.1"/>
    <property type="molecule type" value="Genomic_DNA"/>
</dbReference>
<dbReference type="CDD" id="cd06222">
    <property type="entry name" value="RNase_H_like"/>
    <property type="match status" value="1"/>
</dbReference>
<feature type="domain" description="RNase H type-1" evidence="2">
    <location>
        <begin position="81"/>
        <end position="210"/>
    </location>
</feature>
<reference evidence="4" key="1">
    <citation type="journal article" date="2010" name="Nat. Biotechnol.">
        <title>Draft genome sequence of the oilseed species Ricinus communis.</title>
        <authorList>
            <person name="Chan A.P."/>
            <person name="Crabtree J."/>
            <person name="Zhao Q."/>
            <person name="Lorenzi H."/>
            <person name="Orvis J."/>
            <person name="Puiu D."/>
            <person name="Melake-Berhan A."/>
            <person name="Jones K.M."/>
            <person name="Redman J."/>
            <person name="Chen G."/>
            <person name="Cahoon E.B."/>
            <person name="Gedil M."/>
            <person name="Stanke M."/>
            <person name="Haas B.J."/>
            <person name="Wortman J.R."/>
            <person name="Fraser-Liggett C.M."/>
            <person name="Ravel J."/>
            <person name="Rabinowicz P.D."/>
        </authorList>
    </citation>
    <scope>NUCLEOTIDE SEQUENCE [LARGE SCALE GENOMIC DNA]</scope>
    <source>
        <strain evidence="4">cv. Hale</strain>
    </source>
</reference>
<evidence type="ECO:0000313" key="3">
    <source>
        <dbReference type="EMBL" id="EEF50715.1"/>
    </source>
</evidence>
<proteinExistence type="predicted"/>
<sequence>MGASESTESGKDREAETQQGERNNEGASLFSKAVVAAGAAAILIGGAAALLSSDSKSLTERNELGNCSTPIPKSISWEPPTTGCMKLNTDGAKRGEDGPAAAGGLIRDSRGRWIRGFKCYMGLGSTSVKAELLGLIEGLKLARKIGCEKLIVETDNEGVVQMIKIKTNRQNDNYILASEIQQLLQKGWEVQHCKNKQNRCADRLANYGLEEPHVYQELSCPPMYRDLHDILKQESVDVAFPGLY</sequence>